<evidence type="ECO:0000313" key="2">
    <source>
        <dbReference type="EMBL" id="JAD86092.1"/>
    </source>
</evidence>
<name>A0A0A9DQU0_ARUDO</name>
<reference evidence="2" key="1">
    <citation type="submission" date="2014-09" db="EMBL/GenBank/DDBJ databases">
        <authorList>
            <person name="Magalhaes I.L.F."/>
            <person name="Oliveira U."/>
            <person name="Santos F.R."/>
            <person name="Vidigal T.H.D.A."/>
            <person name="Brescovit A.D."/>
            <person name="Santos A.J."/>
        </authorList>
    </citation>
    <scope>NUCLEOTIDE SEQUENCE</scope>
    <source>
        <tissue evidence="2">Shoot tissue taken approximately 20 cm above the soil surface</tissue>
    </source>
</reference>
<proteinExistence type="predicted"/>
<dbReference type="AlphaFoldDB" id="A0A0A9DQU0"/>
<sequence length="124" mass="13034">MASSTAGSSNSSHELLTFTCFAMARESLGTACSRGAAAVIGAWWRRMSGGGEVSCDQWETPCFTCEREERIGRASECPEIKNQGGGFTHRRRRGKRGGGPVGEGNGGVSGLGRCGTSRRSSGWA</sequence>
<reference evidence="2" key="2">
    <citation type="journal article" date="2015" name="Data Brief">
        <title>Shoot transcriptome of the giant reed, Arundo donax.</title>
        <authorList>
            <person name="Barrero R.A."/>
            <person name="Guerrero F.D."/>
            <person name="Moolhuijzen P."/>
            <person name="Goolsby J.A."/>
            <person name="Tidwell J."/>
            <person name="Bellgard S.E."/>
            <person name="Bellgard M.I."/>
        </authorList>
    </citation>
    <scope>NUCLEOTIDE SEQUENCE</scope>
    <source>
        <tissue evidence="2">Shoot tissue taken approximately 20 cm above the soil surface</tissue>
    </source>
</reference>
<evidence type="ECO:0000256" key="1">
    <source>
        <dbReference type="SAM" id="MobiDB-lite"/>
    </source>
</evidence>
<dbReference type="EMBL" id="GBRH01211803">
    <property type="protein sequence ID" value="JAD86092.1"/>
    <property type="molecule type" value="Transcribed_RNA"/>
</dbReference>
<feature type="region of interest" description="Disordered" evidence="1">
    <location>
        <begin position="76"/>
        <end position="124"/>
    </location>
</feature>
<organism evidence="2">
    <name type="scientific">Arundo donax</name>
    <name type="common">Giant reed</name>
    <name type="synonym">Donax arundinaceus</name>
    <dbReference type="NCBI Taxonomy" id="35708"/>
    <lineage>
        <taxon>Eukaryota</taxon>
        <taxon>Viridiplantae</taxon>
        <taxon>Streptophyta</taxon>
        <taxon>Embryophyta</taxon>
        <taxon>Tracheophyta</taxon>
        <taxon>Spermatophyta</taxon>
        <taxon>Magnoliopsida</taxon>
        <taxon>Liliopsida</taxon>
        <taxon>Poales</taxon>
        <taxon>Poaceae</taxon>
        <taxon>PACMAD clade</taxon>
        <taxon>Arundinoideae</taxon>
        <taxon>Arundineae</taxon>
        <taxon>Arundo</taxon>
    </lineage>
</organism>
<accession>A0A0A9DQU0</accession>
<feature type="compositionally biased region" description="Gly residues" evidence="1">
    <location>
        <begin position="97"/>
        <end position="113"/>
    </location>
</feature>
<protein>
    <submittedName>
        <fullName evidence="2">Uncharacterized protein</fullName>
    </submittedName>
</protein>